<dbReference type="PANTHER" id="PTHR43667">
    <property type="entry name" value="CYCLOPROPANE-FATTY-ACYL-PHOSPHOLIPID SYNTHASE"/>
    <property type="match status" value="1"/>
</dbReference>
<keyword evidence="3" id="KW-0808">Transferase</keyword>
<organism evidence="8 9">
    <name type="scientific">Rugamonas rubra</name>
    <dbReference type="NCBI Taxonomy" id="758825"/>
    <lineage>
        <taxon>Bacteria</taxon>
        <taxon>Pseudomonadati</taxon>
        <taxon>Pseudomonadota</taxon>
        <taxon>Betaproteobacteria</taxon>
        <taxon>Burkholderiales</taxon>
        <taxon>Oxalobacteraceae</taxon>
        <taxon>Telluria group</taxon>
        <taxon>Rugamonas</taxon>
    </lineage>
</organism>
<evidence type="ECO:0000256" key="1">
    <source>
        <dbReference type="ARBA" id="ARBA00010815"/>
    </source>
</evidence>
<keyword evidence="4" id="KW-0949">S-adenosyl-L-methionine</keyword>
<dbReference type="InterPro" id="IPR057206">
    <property type="entry name" value="DUF7884"/>
</dbReference>
<evidence type="ECO:0000256" key="3">
    <source>
        <dbReference type="ARBA" id="ARBA00022679"/>
    </source>
</evidence>
<dbReference type="PANTHER" id="PTHR43667:SF1">
    <property type="entry name" value="CYCLOPROPANE-FATTY-ACYL-PHOSPHOLIPID SYNTHASE"/>
    <property type="match status" value="1"/>
</dbReference>
<comment type="similarity">
    <text evidence="1">Belongs to the CFA/CMAS family.</text>
</comment>
<feature type="active site" evidence="6">
    <location>
        <position position="365"/>
    </location>
</feature>
<dbReference type="GO" id="GO:0008168">
    <property type="term" value="F:methyltransferase activity"/>
    <property type="evidence" value="ECO:0007669"/>
    <property type="project" value="UniProtKB-KW"/>
</dbReference>
<proteinExistence type="inferred from homology"/>
<reference evidence="8 9" key="1">
    <citation type="submission" date="2016-10" db="EMBL/GenBank/DDBJ databases">
        <authorList>
            <person name="de Groot N.N."/>
        </authorList>
    </citation>
    <scope>NUCLEOTIDE SEQUENCE [LARGE SCALE GENOMIC DNA]</scope>
    <source>
        <strain evidence="8 9">ATCC 43154</strain>
    </source>
</reference>
<feature type="domain" description="DUF7884" evidence="7">
    <location>
        <begin position="15"/>
        <end position="90"/>
    </location>
</feature>
<name>A0A1I4HK05_9BURK</name>
<accession>A0A1I4HK05</accession>
<evidence type="ECO:0000259" key="7">
    <source>
        <dbReference type="Pfam" id="PF25371"/>
    </source>
</evidence>
<dbReference type="OrthoDB" id="9782855at2"/>
<dbReference type="Gene3D" id="3.40.50.150">
    <property type="entry name" value="Vaccinia Virus protein VP39"/>
    <property type="match status" value="1"/>
</dbReference>
<dbReference type="STRING" id="758825.SAMN02982985_00059"/>
<dbReference type="EMBL" id="FOTW01000004">
    <property type="protein sequence ID" value="SFL42525.1"/>
    <property type="molecule type" value="Genomic_DNA"/>
</dbReference>
<evidence type="ECO:0000256" key="6">
    <source>
        <dbReference type="PIRSR" id="PIRSR003085-1"/>
    </source>
</evidence>
<dbReference type="Proteomes" id="UP000199470">
    <property type="component" value="Unassembled WGS sequence"/>
</dbReference>
<dbReference type="Pfam" id="PF02353">
    <property type="entry name" value="CMAS"/>
    <property type="match status" value="1"/>
</dbReference>
<dbReference type="InterPro" id="IPR003333">
    <property type="entry name" value="CMAS"/>
</dbReference>
<evidence type="ECO:0000256" key="5">
    <source>
        <dbReference type="ARBA" id="ARBA00023098"/>
    </source>
</evidence>
<dbReference type="GO" id="GO:0008610">
    <property type="term" value="P:lipid biosynthetic process"/>
    <property type="evidence" value="ECO:0007669"/>
    <property type="project" value="InterPro"/>
</dbReference>
<keyword evidence="9" id="KW-1185">Reference proteome</keyword>
<dbReference type="InterPro" id="IPR029063">
    <property type="entry name" value="SAM-dependent_MTases_sf"/>
</dbReference>
<dbReference type="RefSeq" id="WP_093383205.1">
    <property type="nucleotide sequence ID" value="NZ_FOTW01000004.1"/>
</dbReference>
<dbReference type="AlphaFoldDB" id="A0A1I4HK05"/>
<sequence length="415" mass="46367">MFLQNRLSSWIAGVRRQIALPLRIELWNGQQIDFSTEAPRVTIRLPRASAARYLLTPSLAKLGGAYVEGDIEVHGRAHDMIAIVNALARASLKAEGRVTRVVRGFGHSRTRDAEAIRYHYDVSNEFYQQFLDPAMVYSCAYFETGAEDLAAAQTKKIDHILRKVELRPGQRLLDIGCGWGALLLRAAEQYGARGVGVTLSQNQYQLARQRVRQAGLEHLVEIRLQDYRDVRGEFDRITSVGMFEHVGLRQLPAYFAAIGKLLAADGLALNHGITSTDPDNGATPYGGGEFIEKYVFPRGELAHLGQVLKAMQQGELEVYDVENLRRHYARTCAIWTDNFEANAERARALAGDKRFRIWHIYLAGCSYAFKHDLISLYQVVCGKAGRDPAALPWSRHYMYPAAPAEAAALSAPRPV</sequence>
<protein>
    <submittedName>
        <fullName evidence="8">Cyclopropane-fatty-acyl-phospholipid synthase</fullName>
    </submittedName>
</protein>
<evidence type="ECO:0000256" key="2">
    <source>
        <dbReference type="ARBA" id="ARBA00022603"/>
    </source>
</evidence>
<keyword evidence="2" id="KW-0489">Methyltransferase</keyword>
<evidence type="ECO:0000313" key="9">
    <source>
        <dbReference type="Proteomes" id="UP000199470"/>
    </source>
</evidence>
<dbReference type="CDD" id="cd02440">
    <property type="entry name" value="AdoMet_MTases"/>
    <property type="match status" value="1"/>
</dbReference>
<evidence type="ECO:0000256" key="4">
    <source>
        <dbReference type="ARBA" id="ARBA00022691"/>
    </source>
</evidence>
<dbReference type="SUPFAM" id="SSF53335">
    <property type="entry name" value="S-adenosyl-L-methionine-dependent methyltransferases"/>
    <property type="match status" value="1"/>
</dbReference>
<gene>
    <name evidence="8" type="ORF">SAMN02982985_00059</name>
</gene>
<dbReference type="Pfam" id="PF25371">
    <property type="entry name" value="DUF7884"/>
    <property type="match status" value="1"/>
</dbReference>
<dbReference type="InterPro" id="IPR050723">
    <property type="entry name" value="CFA/CMAS"/>
</dbReference>
<dbReference type="GO" id="GO:0032259">
    <property type="term" value="P:methylation"/>
    <property type="evidence" value="ECO:0007669"/>
    <property type="project" value="UniProtKB-KW"/>
</dbReference>
<keyword evidence="5" id="KW-0443">Lipid metabolism</keyword>
<evidence type="ECO:0000313" key="8">
    <source>
        <dbReference type="EMBL" id="SFL42525.1"/>
    </source>
</evidence>
<dbReference type="PIRSF" id="PIRSF003085">
    <property type="entry name" value="CMAS"/>
    <property type="match status" value="1"/>
</dbReference>